<evidence type="ECO:0000313" key="1">
    <source>
        <dbReference type="EMBL" id="KAJ4703424.1"/>
    </source>
</evidence>
<accession>A0ACC1WWY9</accession>
<dbReference type="Proteomes" id="UP001164539">
    <property type="component" value="Chromosome 13"/>
</dbReference>
<proteinExistence type="predicted"/>
<organism evidence="1 2">
    <name type="scientific">Melia azedarach</name>
    <name type="common">Chinaberry tree</name>
    <dbReference type="NCBI Taxonomy" id="155640"/>
    <lineage>
        <taxon>Eukaryota</taxon>
        <taxon>Viridiplantae</taxon>
        <taxon>Streptophyta</taxon>
        <taxon>Embryophyta</taxon>
        <taxon>Tracheophyta</taxon>
        <taxon>Spermatophyta</taxon>
        <taxon>Magnoliopsida</taxon>
        <taxon>eudicotyledons</taxon>
        <taxon>Gunneridae</taxon>
        <taxon>Pentapetalae</taxon>
        <taxon>rosids</taxon>
        <taxon>malvids</taxon>
        <taxon>Sapindales</taxon>
        <taxon>Meliaceae</taxon>
        <taxon>Melia</taxon>
    </lineage>
</organism>
<dbReference type="EMBL" id="CM051406">
    <property type="protein sequence ID" value="KAJ4703424.1"/>
    <property type="molecule type" value="Genomic_DNA"/>
</dbReference>
<keyword evidence="2" id="KW-1185">Reference proteome</keyword>
<comment type="caution">
    <text evidence="1">The sequence shown here is derived from an EMBL/GenBank/DDBJ whole genome shotgun (WGS) entry which is preliminary data.</text>
</comment>
<name>A0ACC1WWY9_MELAZ</name>
<reference evidence="1 2" key="1">
    <citation type="journal article" date="2023" name="Science">
        <title>Complex scaffold remodeling in plant triterpene biosynthesis.</title>
        <authorList>
            <person name="De La Pena R."/>
            <person name="Hodgson H."/>
            <person name="Liu J.C."/>
            <person name="Stephenson M.J."/>
            <person name="Martin A.C."/>
            <person name="Owen C."/>
            <person name="Harkess A."/>
            <person name="Leebens-Mack J."/>
            <person name="Jimenez L.E."/>
            <person name="Osbourn A."/>
            <person name="Sattely E.S."/>
        </authorList>
    </citation>
    <scope>NUCLEOTIDE SEQUENCE [LARGE SCALE GENOMIC DNA]</scope>
    <source>
        <strain evidence="2">cv. JPN11</strain>
        <tissue evidence="1">Leaf</tissue>
    </source>
</reference>
<protein>
    <submittedName>
        <fullName evidence="1">COP1-interacting protein</fullName>
    </submittedName>
</protein>
<gene>
    <name evidence="1" type="ORF">OWV82_023334</name>
</gene>
<evidence type="ECO:0000313" key="2">
    <source>
        <dbReference type="Proteomes" id="UP001164539"/>
    </source>
</evidence>
<sequence>MESAALLDYALFQLTPTRTRFELLLFYGRDSEKLASGLFAPFISHLKFARDEISKGGYSITLRPPNHGASWFTKATFERFVRFVSTPAVLERFVSIENEILQIEVSIQANELSNTSTPGQMEQGSGAAADGNARKSTESSKLKGDFERENGSVKEENSKIQLQRLLETRRALLRREQAMAFARGLVAGFDMDNIDDLISFADAYGALRLREACINFKELCKKKLGDGLWIEELAAMEAYSPAELSFSGTSGIVLTNETSVPNQNVLLNFTNNLAPNESSDVSKSDSTTSNASSESKKDDNLVKVQVPITWKTQLPPYMYGFQGPIHQMPPYQGYPFPPMHPHYAGNMQWLPNMKEANYDRNQNLSSGRKDAFHNGKGSEYSGEEGETESSDSDSGSDSNSNIQQDKKHSSIENPTKKKHRKKSSNTVVIRNINYITPKRRNGGSDESSSEEDEFIDEDSLKKKVDDAVGLLKKSKKANHKKRDANRSIHVANGSNDASDQDFDDNSVSDSSKKGKGNDNWDAFQNLLMRDEEETVNRVETSRHMDVQDEHLIIRSSEGAISSTTCHAVDLESEKAPKQHQIATDSFVVTNREGGNEGRVMLKDFENGENCRPVLKRGDYTDADLLFSGRSEESGPGLRDIVSACAAQSSTIKTAKGEDWFIVNHTAKLENQKAINEQALFDGDCILGGNQFTPEKHRKDILIDDSIMVQDRPAADDVYDSPWRTDISMVVDLTSATSPGDGAANGSQDKHEVYEPDDLCMVLERESRVQSGSDSWSMGYAVDISLEEASKRCSGAEDEKLPSNSGDNIVKKNEVTAKKDQGKEERSKVPRGSIGKSKPEMISRTRKPSLVSRPTVQKSKLEKEEEMRKKMEELLIQRQKRIAERTAANGIASAASKKSPLQSKTAKGTVKNSTHSATR</sequence>